<name>A0A493TPK1_ANAPP</name>
<evidence type="ECO:0000256" key="1">
    <source>
        <dbReference type="SAM" id="MobiDB-lite"/>
    </source>
</evidence>
<organism evidence="2 3">
    <name type="scientific">Anas platyrhynchos platyrhynchos</name>
    <name type="common">Northern mallard</name>
    <dbReference type="NCBI Taxonomy" id="8840"/>
    <lineage>
        <taxon>Eukaryota</taxon>
        <taxon>Metazoa</taxon>
        <taxon>Chordata</taxon>
        <taxon>Craniata</taxon>
        <taxon>Vertebrata</taxon>
        <taxon>Euteleostomi</taxon>
        <taxon>Archelosauria</taxon>
        <taxon>Archosauria</taxon>
        <taxon>Dinosauria</taxon>
        <taxon>Saurischia</taxon>
        <taxon>Theropoda</taxon>
        <taxon>Coelurosauria</taxon>
        <taxon>Aves</taxon>
        <taxon>Neognathae</taxon>
        <taxon>Galloanserae</taxon>
        <taxon>Anseriformes</taxon>
        <taxon>Anatidae</taxon>
        <taxon>Anatinae</taxon>
        <taxon>Anas</taxon>
    </lineage>
</organism>
<feature type="region of interest" description="Disordered" evidence="1">
    <location>
        <begin position="29"/>
        <end position="84"/>
    </location>
</feature>
<dbReference type="Ensembl" id="ENSAPLT00000047473.1">
    <property type="protein sequence ID" value="ENSAPLP00000027793.1"/>
    <property type="gene ID" value="ENSAPLG00000020951.1"/>
</dbReference>
<dbReference type="Proteomes" id="UP000016666">
    <property type="component" value="Chromosome Z"/>
</dbReference>
<reference evidence="2" key="3">
    <citation type="submission" date="2025-09" db="UniProtKB">
        <authorList>
            <consortium name="Ensembl"/>
        </authorList>
    </citation>
    <scope>IDENTIFICATION</scope>
</reference>
<protein>
    <submittedName>
        <fullName evidence="2">Uncharacterized protein</fullName>
    </submittedName>
</protein>
<reference evidence="2" key="2">
    <citation type="submission" date="2025-08" db="UniProtKB">
        <authorList>
            <consortium name="Ensembl"/>
        </authorList>
    </citation>
    <scope>IDENTIFICATION</scope>
</reference>
<sequence>MRKFLAPEAAHVCVHRSLGHRLHHGARSELRGPGCWRSPGAAPPAGPEEGARPRQHDGKAMRRQPEGKQGRLQGPPSRGLGARRGCAQQRQLTGMWARGWLVWWGVSCTSSLGTPLSCRGLLLFNDFKGDFLNTFPSGPFSKLVRVVAVCSPLQSAACSCTQQLSKSLSWSPQNH</sequence>
<keyword evidence="3" id="KW-1185">Reference proteome</keyword>
<reference evidence="2 3" key="1">
    <citation type="submission" date="2017-10" db="EMBL/GenBank/DDBJ databases">
        <title>A new Pekin duck reference genome.</title>
        <authorList>
            <person name="Hou Z.-C."/>
            <person name="Zhou Z.-K."/>
            <person name="Zhu F."/>
            <person name="Hou S.-S."/>
        </authorList>
    </citation>
    <scope>NUCLEOTIDE SEQUENCE [LARGE SCALE GENOMIC DNA]</scope>
</reference>
<evidence type="ECO:0000313" key="2">
    <source>
        <dbReference type="Ensembl" id="ENSAPLP00000027793.1"/>
    </source>
</evidence>
<accession>A0A493TPK1</accession>
<dbReference type="AlphaFoldDB" id="A0A493TPK1"/>
<feature type="compositionally biased region" description="Basic and acidic residues" evidence="1">
    <location>
        <begin position="49"/>
        <end position="69"/>
    </location>
</feature>
<evidence type="ECO:0000313" key="3">
    <source>
        <dbReference type="Proteomes" id="UP000016666"/>
    </source>
</evidence>
<proteinExistence type="predicted"/>